<dbReference type="OrthoDB" id="222879at2"/>
<gene>
    <name evidence="3" type="ORF">FE810_11190</name>
</gene>
<dbReference type="RefSeq" id="WP_138320143.1">
    <property type="nucleotide sequence ID" value="NZ_VCBC01000010.1"/>
</dbReference>
<accession>A0A5R9IGJ6</accession>
<evidence type="ECO:0000313" key="3">
    <source>
        <dbReference type="EMBL" id="TLU64645.1"/>
    </source>
</evidence>
<dbReference type="InterPro" id="IPR045394">
    <property type="entry name" value="Abhydrolase_dom"/>
</dbReference>
<comment type="caution">
    <text evidence="3">The sequence shown here is derived from an EMBL/GenBank/DDBJ whole genome shotgun (WGS) entry which is preliminary data.</text>
</comment>
<keyword evidence="4" id="KW-1185">Reference proteome</keyword>
<evidence type="ECO:0000313" key="4">
    <source>
        <dbReference type="Proteomes" id="UP000307790"/>
    </source>
</evidence>
<proteinExistence type="predicted"/>
<name>A0A5R9IGJ6_9GAMM</name>
<feature type="domain" description="Alpha/beta hydrolase" evidence="2">
    <location>
        <begin position="225"/>
        <end position="628"/>
    </location>
</feature>
<reference evidence="3 4" key="1">
    <citation type="submission" date="2019-05" db="EMBL/GenBank/DDBJ databases">
        <title>Genome sequences of Thalassotalea litorea 1K03283.</title>
        <authorList>
            <person name="Zhang D."/>
        </authorList>
    </citation>
    <scope>NUCLEOTIDE SEQUENCE [LARGE SCALE GENOMIC DNA]</scope>
    <source>
        <strain evidence="3 4">MCCC 1K03283</strain>
    </source>
</reference>
<dbReference type="Proteomes" id="UP000307790">
    <property type="component" value="Unassembled WGS sequence"/>
</dbReference>
<evidence type="ECO:0000256" key="1">
    <source>
        <dbReference type="SAM" id="SignalP"/>
    </source>
</evidence>
<dbReference type="AlphaFoldDB" id="A0A5R9IGJ6"/>
<feature type="signal peptide" evidence="1">
    <location>
        <begin position="1"/>
        <end position="27"/>
    </location>
</feature>
<sequence>MQTQNSRFITVVIATLMMVITSPVTQAELVEQTVESQKEFRVQGQTYQAISGKFYFEFDPKHSANQAIADIDLAPTNAKGRVEATANFFIIQAKDPKQRRGALVEVSNRGSKAALRYFNFAQSSKKPDSGKWLGDNYIQTLGLSLVWVGWQGDVSPGANVMRADLPVLQGVEGFARSDWTLDTPHSKLSVAHRPGIEAIYPIDLDKKDQAWLTRREGRDNLKVVVSKERWQLTSDGKIIIGDFQPGIYELVYPTKNPQVSGLGLGIIRDTGEYLKSENSPYHVSKTLAFGVSQTGRFLRQFLYQGFNETELGHLAFDGMLVHTAGAGRGSFNHRFAQPSRDGHRMSAFFYPTDIFPFASTQLRSQITRKKDGLLKRYHEAYYPKIFYTNSGYEYWGRAAGLIHSNGIYDVKPLENERIFHLASTQHFVQAADDLKSVGEDSQLYRGNPINFFPQLRALLGHLSNWVLDDNLPPASQYPSYAGQSLTNFSHYQLPEWLTINKPYKPHTAYEVDYGKQFDQGIIENNPPLIRAEIVPPVPKVDSNGNELGGIRHPLITAPIATFLPWSLRTGKFAGNEMIDFRGSVYKWPKERVLKRYPNKEHYLRHIEEMTDVSVKQGFVLPRDKSQIRAQASHFWDWSMAAEK</sequence>
<feature type="chain" id="PRO_5024390513" description="Alpha/beta hydrolase domain-containing protein" evidence="1">
    <location>
        <begin position="28"/>
        <end position="643"/>
    </location>
</feature>
<evidence type="ECO:0000259" key="2">
    <source>
        <dbReference type="Pfam" id="PF20091"/>
    </source>
</evidence>
<keyword evidence="1" id="KW-0732">Signal</keyword>
<organism evidence="3 4">
    <name type="scientific">Thalassotalea litorea</name>
    <dbReference type="NCBI Taxonomy" id="2020715"/>
    <lineage>
        <taxon>Bacteria</taxon>
        <taxon>Pseudomonadati</taxon>
        <taxon>Pseudomonadota</taxon>
        <taxon>Gammaproteobacteria</taxon>
        <taxon>Alteromonadales</taxon>
        <taxon>Colwelliaceae</taxon>
        <taxon>Thalassotalea</taxon>
    </lineage>
</organism>
<dbReference type="Pfam" id="PF20091">
    <property type="entry name" value="Abhydrolase_10"/>
    <property type="match status" value="1"/>
</dbReference>
<protein>
    <recommendedName>
        <fullName evidence="2">Alpha/beta hydrolase domain-containing protein</fullName>
    </recommendedName>
</protein>
<dbReference type="EMBL" id="VCBC01000010">
    <property type="protein sequence ID" value="TLU64645.1"/>
    <property type="molecule type" value="Genomic_DNA"/>
</dbReference>